<evidence type="ECO:0000313" key="3">
    <source>
        <dbReference type="EMBL" id="KAF0982980.1"/>
    </source>
</evidence>
<dbReference type="VEuPathDB" id="AmoebaDB:NfTy_016020"/>
<dbReference type="SUPFAM" id="SSF50985">
    <property type="entry name" value="RCC1/BLIP-II"/>
    <property type="match status" value="1"/>
</dbReference>
<dbReference type="PANTHER" id="PTHR22870:SF408">
    <property type="entry name" value="OS09G0560450 PROTEIN"/>
    <property type="match status" value="1"/>
</dbReference>
<keyword evidence="1" id="KW-0677">Repeat</keyword>
<dbReference type="InterPro" id="IPR009091">
    <property type="entry name" value="RCC1/BLIP-II"/>
</dbReference>
<dbReference type="InterPro" id="IPR000408">
    <property type="entry name" value="Reg_chr_condens"/>
</dbReference>
<accession>A0A6A5CBG0</accession>
<keyword evidence="4" id="KW-1185">Reference proteome</keyword>
<comment type="caution">
    <text evidence="3">The sequence shown here is derived from an EMBL/GenBank/DDBJ whole genome shotgun (WGS) entry which is preliminary data.</text>
</comment>
<feature type="repeat" description="RCC1" evidence="2">
    <location>
        <begin position="83"/>
        <end position="148"/>
    </location>
</feature>
<protein>
    <submittedName>
        <fullName evidence="3">Uncharacterized protein</fullName>
    </submittedName>
</protein>
<sequence length="430" mass="46724">MPSSTLYTLDYENKQEVSGGLLLGPKIYEAGSFRKQTHHDPPNMFEDHSNSNIQPCKKIVIENIKIVKVISGRIHTHIITDLGRVYSCGLNSSGCLGCGFDGDIELDDNVGITAHKKRGLVATVGPMTNHVVIDGSCGGYHSIFVTQDNIVYVCGKNSSHQCGFSDLDSIPTPKALSGSYFNNSKILSVAGGNSNSIFVTENGVYACGSDSNGSCAGYRSHYPVLITSFPVNEIPLIAKCGYDNTSVLCASGAVYGWGCNSSGQMPEAPLQGGHENSPKVRRVFCEDPVQEITCGYFCAAVKTKSTWLLTPGAHGVDIAPIESIFDHKDSIIAMCAGDYVVFVTNQPNTNSSIGRVFMRHRYSAKQVDEYTGEFELPHPNAKVEISALRNGFIIYFPDTKSIDKAFLFMKNLLTPHENQNYISDVTIITN</sequence>
<dbReference type="Pfam" id="PF13540">
    <property type="entry name" value="RCC1_2"/>
    <property type="match status" value="2"/>
</dbReference>
<reference evidence="3 4" key="1">
    <citation type="journal article" date="2019" name="Sci. Rep.">
        <title>Nanopore sequencing improves the draft genome of the human pathogenic amoeba Naegleria fowleri.</title>
        <authorList>
            <person name="Liechti N."/>
            <person name="Schurch N."/>
            <person name="Bruggmann R."/>
            <person name="Wittwer M."/>
        </authorList>
    </citation>
    <scope>NUCLEOTIDE SEQUENCE [LARGE SCALE GENOMIC DNA]</scope>
    <source>
        <strain evidence="3 4">ATCC 30894</strain>
    </source>
</reference>
<dbReference type="GeneID" id="68118173"/>
<dbReference type="Gene3D" id="2.130.10.30">
    <property type="entry name" value="Regulator of chromosome condensation 1/beta-lactamase-inhibitor protein II"/>
    <property type="match status" value="1"/>
</dbReference>
<evidence type="ECO:0000256" key="1">
    <source>
        <dbReference type="ARBA" id="ARBA00022737"/>
    </source>
</evidence>
<dbReference type="Proteomes" id="UP000444721">
    <property type="component" value="Unassembled WGS sequence"/>
</dbReference>
<dbReference type="RefSeq" id="XP_044567693.1">
    <property type="nucleotide sequence ID" value="XM_044701313.1"/>
</dbReference>
<dbReference type="PANTHER" id="PTHR22870">
    <property type="entry name" value="REGULATOR OF CHROMOSOME CONDENSATION"/>
    <property type="match status" value="1"/>
</dbReference>
<name>A0A6A5CBG0_NAEFO</name>
<gene>
    <name evidence="3" type="ORF">FDP41_010958</name>
</gene>
<dbReference type="PROSITE" id="PS50012">
    <property type="entry name" value="RCC1_3"/>
    <property type="match status" value="2"/>
</dbReference>
<proteinExistence type="predicted"/>
<dbReference type="InterPro" id="IPR051210">
    <property type="entry name" value="Ub_ligase/GEF_domain"/>
</dbReference>
<evidence type="ECO:0000313" key="4">
    <source>
        <dbReference type="Proteomes" id="UP000444721"/>
    </source>
</evidence>
<feature type="repeat" description="RCC1" evidence="2">
    <location>
        <begin position="149"/>
        <end position="202"/>
    </location>
</feature>
<dbReference type="VEuPathDB" id="AmoebaDB:FDP41_010958"/>
<organism evidence="3 4">
    <name type="scientific">Naegleria fowleri</name>
    <name type="common">Brain eating amoeba</name>
    <dbReference type="NCBI Taxonomy" id="5763"/>
    <lineage>
        <taxon>Eukaryota</taxon>
        <taxon>Discoba</taxon>
        <taxon>Heterolobosea</taxon>
        <taxon>Tetramitia</taxon>
        <taxon>Eutetramitia</taxon>
        <taxon>Vahlkampfiidae</taxon>
        <taxon>Naegleria</taxon>
    </lineage>
</organism>
<dbReference type="AlphaFoldDB" id="A0A6A5CBG0"/>
<evidence type="ECO:0000256" key="2">
    <source>
        <dbReference type="PROSITE-ProRule" id="PRU00235"/>
    </source>
</evidence>
<dbReference type="EMBL" id="VFQX01000007">
    <property type="protein sequence ID" value="KAF0982980.1"/>
    <property type="molecule type" value="Genomic_DNA"/>
</dbReference>
<dbReference type="VEuPathDB" id="AmoebaDB:NF0090480"/>
<dbReference type="OrthoDB" id="16281at2759"/>